<dbReference type="PANTHER" id="PTHR11592:SF32">
    <property type="entry name" value="GLUTATHIONE PEROXIDASE 3"/>
    <property type="match status" value="1"/>
</dbReference>
<sequence>KKKNTPKPLKIAPPEGGGALRSGRPRAHTVNARPRPSRRRLAPRGGPAAISPSPPGWERAEGDEAEPLRAVFPGGARHRPPAAAPSHGELVPGSLDFVPRLGRIRPAGAEPGEGEELNALQNELGPYGLVVLGFPSNQFGKQEPGQNSEILPALKYVRPGGGFVPNFQLFQKGDVNGAKEQKVYSFLKVGAVPKGGASTQRAFFLGRGTHKALTCRPNLAELLPTGGGGVREPQEPLLGAPAEPRHQVELREVPGGPRRRARHALVPPRQHRHREERHHRLHAAAAGAVGPGRRGSPQNALSPLKTQPQAASPSLSPRTIPHRLLPTSPPAGDPPPKPPAQPPAHPKAQRAQGSPPPGAEVRISMKAWPESPRCGAGRA</sequence>
<dbReference type="Pfam" id="PF00255">
    <property type="entry name" value="GSHPx"/>
    <property type="match status" value="1"/>
</dbReference>
<organism evidence="6 7">
    <name type="scientific">Anas zonorhyncha</name>
    <name type="common">Eastern spot-billed duck</name>
    <dbReference type="NCBI Taxonomy" id="75864"/>
    <lineage>
        <taxon>Eukaryota</taxon>
        <taxon>Metazoa</taxon>
        <taxon>Chordata</taxon>
        <taxon>Craniata</taxon>
        <taxon>Vertebrata</taxon>
        <taxon>Euteleostomi</taxon>
        <taxon>Archelosauria</taxon>
        <taxon>Archosauria</taxon>
        <taxon>Dinosauria</taxon>
        <taxon>Saurischia</taxon>
        <taxon>Theropoda</taxon>
        <taxon>Coelurosauria</taxon>
        <taxon>Aves</taxon>
        <taxon>Neognathae</taxon>
        <taxon>Galloanserae</taxon>
        <taxon>Anseriformes</taxon>
        <taxon>Anatidae</taxon>
        <taxon>Anatinae</taxon>
        <taxon>Anas</taxon>
    </lineage>
</organism>
<protein>
    <recommendedName>
        <fullName evidence="2">glutathione peroxidase</fullName>
        <ecNumber evidence="2">1.11.1.9</ecNumber>
    </recommendedName>
</protein>
<keyword evidence="4" id="KW-0560">Oxidoreductase</keyword>
<reference evidence="6" key="1">
    <citation type="submission" date="2025-08" db="UniProtKB">
        <authorList>
            <consortium name="Ensembl"/>
        </authorList>
    </citation>
    <scope>IDENTIFICATION</scope>
</reference>
<evidence type="ECO:0000256" key="3">
    <source>
        <dbReference type="ARBA" id="ARBA00022559"/>
    </source>
</evidence>
<dbReference type="Ensembl" id="ENSAZOT00000008823.1">
    <property type="protein sequence ID" value="ENSAZOP00000008280.1"/>
    <property type="gene ID" value="ENSAZOG00000005262.1"/>
</dbReference>
<dbReference type="Proteomes" id="UP000694549">
    <property type="component" value="Unplaced"/>
</dbReference>
<accession>A0A8B9UH95</accession>
<dbReference type="InterPro" id="IPR000889">
    <property type="entry name" value="Glutathione_peroxidase"/>
</dbReference>
<evidence type="ECO:0000313" key="7">
    <source>
        <dbReference type="Proteomes" id="UP000694549"/>
    </source>
</evidence>
<dbReference type="GO" id="GO:0004602">
    <property type="term" value="F:glutathione peroxidase activity"/>
    <property type="evidence" value="ECO:0007669"/>
    <property type="project" value="UniProtKB-EC"/>
</dbReference>
<dbReference type="PROSITE" id="PS51355">
    <property type="entry name" value="GLUTATHIONE_PEROXID_3"/>
    <property type="match status" value="1"/>
</dbReference>
<feature type="compositionally biased region" description="Basic residues" evidence="5">
    <location>
        <begin position="257"/>
        <end position="282"/>
    </location>
</feature>
<dbReference type="SUPFAM" id="SSF52833">
    <property type="entry name" value="Thioredoxin-like"/>
    <property type="match status" value="1"/>
</dbReference>
<dbReference type="GO" id="GO:0006979">
    <property type="term" value="P:response to oxidative stress"/>
    <property type="evidence" value="ECO:0007669"/>
    <property type="project" value="InterPro"/>
</dbReference>
<feature type="compositionally biased region" description="Pro residues" evidence="5">
    <location>
        <begin position="327"/>
        <end position="345"/>
    </location>
</feature>
<evidence type="ECO:0000256" key="1">
    <source>
        <dbReference type="ARBA" id="ARBA00006926"/>
    </source>
</evidence>
<keyword evidence="7" id="KW-1185">Reference proteome</keyword>
<feature type="region of interest" description="Disordered" evidence="5">
    <location>
        <begin position="224"/>
        <end position="379"/>
    </location>
</feature>
<evidence type="ECO:0000313" key="6">
    <source>
        <dbReference type="Ensembl" id="ENSAZOP00000008280.1"/>
    </source>
</evidence>
<dbReference type="Gene3D" id="3.40.30.10">
    <property type="entry name" value="Glutaredoxin"/>
    <property type="match status" value="1"/>
</dbReference>
<reference evidence="6" key="2">
    <citation type="submission" date="2025-09" db="UniProtKB">
        <authorList>
            <consortium name="Ensembl"/>
        </authorList>
    </citation>
    <scope>IDENTIFICATION</scope>
</reference>
<dbReference type="PROSITE" id="PS00763">
    <property type="entry name" value="GLUTATHIONE_PEROXID_2"/>
    <property type="match status" value="1"/>
</dbReference>
<dbReference type="InterPro" id="IPR029760">
    <property type="entry name" value="GPX_CS"/>
</dbReference>
<feature type="compositionally biased region" description="Polar residues" evidence="5">
    <location>
        <begin position="296"/>
        <end position="317"/>
    </location>
</feature>
<dbReference type="InterPro" id="IPR036249">
    <property type="entry name" value="Thioredoxin-like_sf"/>
</dbReference>
<dbReference type="EC" id="1.11.1.9" evidence="2"/>
<keyword evidence="3" id="KW-0575">Peroxidase</keyword>
<name>A0A8B9UH95_9AVES</name>
<comment type="similarity">
    <text evidence="1">Belongs to the glutathione peroxidase family.</text>
</comment>
<evidence type="ECO:0000256" key="2">
    <source>
        <dbReference type="ARBA" id="ARBA00012310"/>
    </source>
</evidence>
<dbReference type="PANTHER" id="PTHR11592">
    <property type="entry name" value="GLUTATHIONE PEROXIDASE"/>
    <property type="match status" value="1"/>
</dbReference>
<evidence type="ECO:0000256" key="4">
    <source>
        <dbReference type="ARBA" id="ARBA00023002"/>
    </source>
</evidence>
<feature type="compositionally biased region" description="Basic and acidic residues" evidence="5">
    <location>
        <begin position="243"/>
        <end position="252"/>
    </location>
</feature>
<evidence type="ECO:0000256" key="5">
    <source>
        <dbReference type="SAM" id="MobiDB-lite"/>
    </source>
</evidence>
<feature type="region of interest" description="Disordered" evidence="5">
    <location>
        <begin position="1"/>
        <end position="91"/>
    </location>
</feature>
<dbReference type="AlphaFoldDB" id="A0A8B9UH95"/>
<proteinExistence type="inferred from homology"/>